<organism evidence="2 3">
    <name type="scientific">Blastococcus aurantiacus</name>
    <dbReference type="NCBI Taxonomy" id="1550231"/>
    <lineage>
        <taxon>Bacteria</taxon>
        <taxon>Bacillati</taxon>
        <taxon>Actinomycetota</taxon>
        <taxon>Actinomycetes</taxon>
        <taxon>Geodermatophilales</taxon>
        <taxon>Geodermatophilaceae</taxon>
        <taxon>Blastococcus</taxon>
    </lineage>
</organism>
<reference evidence="3" key="1">
    <citation type="submission" date="2016-10" db="EMBL/GenBank/DDBJ databases">
        <authorList>
            <person name="Varghese N."/>
            <person name="Submissions S."/>
        </authorList>
    </citation>
    <scope>NUCLEOTIDE SEQUENCE [LARGE SCALE GENOMIC DNA]</scope>
    <source>
        <strain evidence="3">DSM 44268</strain>
    </source>
</reference>
<sequence>MDDDQRDNRAADTSPRTSADDTQDAGSTAATVARMLANPRRVRRS</sequence>
<feature type="compositionally biased region" description="Basic and acidic residues" evidence="1">
    <location>
        <begin position="1"/>
        <end position="10"/>
    </location>
</feature>
<dbReference type="RefSeq" id="WP_176946418.1">
    <property type="nucleotide sequence ID" value="NZ_FNBT01000006.1"/>
</dbReference>
<proteinExistence type="predicted"/>
<accession>A0A1G7NP14</accession>
<gene>
    <name evidence="2" type="ORF">SAMN05660662_3275</name>
</gene>
<evidence type="ECO:0000313" key="2">
    <source>
        <dbReference type="EMBL" id="SDF75808.1"/>
    </source>
</evidence>
<dbReference type="AlphaFoldDB" id="A0A1G7NP14"/>
<evidence type="ECO:0000313" key="3">
    <source>
        <dbReference type="Proteomes" id="UP000199406"/>
    </source>
</evidence>
<feature type="region of interest" description="Disordered" evidence="1">
    <location>
        <begin position="1"/>
        <end position="45"/>
    </location>
</feature>
<keyword evidence="3" id="KW-1185">Reference proteome</keyword>
<protein>
    <submittedName>
        <fullName evidence="2">Uncharacterized protein</fullName>
    </submittedName>
</protein>
<dbReference type="STRING" id="1550231.SAMN05660662_3275"/>
<dbReference type="EMBL" id="FNBT01000006">
    <property type="protein sequence ID" value="SDF75808.1"/>
    <property type="molecule type" value="Genomic_DNA"/>
</dbReference>
<dbReference type="Proteomes" id="UP000199406">
    <property type="component" value="Unassembled WGS sequence"/>
</dbReference>
<name>A0A1G7NP14_9ACTN</name>
<evidence type="ECO:0000256" key="1">
    <source>
        <dbReference type="SAM" id="MobiDB-lite"/>
    </source>
</evidence>